<keyword evidence="4" id="KW-0460">Magnesium</keyword>
<dbReference type="Proteomes" id="UP000037460">
    <property type="component" value="Unassembled WGS sequence"/>
</dbReference>
<feature type="region of interest" description="Disordered" evidence="5">
    <location>
        <begin position="300"/>
        <end position="353"/>
    </location>
</feature>
<evidence type="ECO:0000313" key="6">
    <source>
        <dbReference type="EMBL" id="KOO24873.1"/>
    </source>
</evidence>
<gene>
    <name evidence="6" type="ORF">Ctob_004152</name>
</gene>
<evidence type="ECO:0000256" key="3">
    <source>
        <dbReference type="ARBA" id="ARBA00022801"/>
    </source>
</evidence>
<comment type="cofactor">
    <cofactor evidence="1">
        <name>Mg(2+)</name>
        <dbReference type="ChEBI" id="CHEBI:18420"/>
    </cofactor>
</comment>
<keyword evidence="3" id="KW-0378">Hydrolase</keyword>
<comment type="caution">
    <text evidence="6">The sequence shown here is derived from an EMBL/GenBank/DDBJ whole genome shotgun (WGS) entry which is preliminary data.</text>
</comment>
<keyword evidence="7" id="KW-1185">Reference proteome</keyword>
<dbReference type="InterPro" id="IPR015797">
    <property type="entry name" value="NUDIX_hydrolase-like_dom_sf"/>
</dbReference>
<evidence type="ECO:0000256" key="2">
    <source>
        <dbReference type="ARBA" id="ARBA00022723"/>
    </source>
</evidence>
<evidence type="ECO:0000256" key="4">
    <source>
        <dbReference type="ARBA" id="ARBA00022842"/>
    </source>
</evidence>
<dbReference type="PANTHER" id="PTHR31835:SF1">
    <property type="entry name" value="URIDINE DIPHOSPHATE GLUCOSE PYROPHOSPHATASE NUDT22"/>
    <property type="match status" value="1"/>
</dbReference>
<keyword evidence="2" id="KW-0479">Metal-binding</keyword>
<name>A0A0M0JF55_9EUKA</name>
<dbReference type="GO" id="GO:0046872">
    <property type="term" value="F:metal ion binding"/>
    <property type="evidence" value="ECO:0007669"/>
    <property type="project" value="UniProtKB-KW"/>
</dbReference>
<dbReference type="OrthoDB" id="242473at2759"/>
<dbReference type="SUPFAM" id="SSF55811">
    <property type="entry name" value="Nudix"/>
    <property type="match status" value="1"/>
</dbReference>
<organism evidence="6 7">
    <name type="scientific">Chrysochromulina tobinii</name>
    <dbReference type="NCBI Taxonomy" id="1460289"/>
    <lineage>
        <taxon>Eukaryota</taxon>
        <taxon>Haptista</taxon>
        <taxon>Haptophyta</taxon>
        <taxon>Prymnesiophyceae</taxon>
        <taxon>Prymnesiales</taxon>
        <taxon>Chrysochromulinaceae</taxon>
        <taxon>Chrysochromulina</taxon>
    </lineage>
</organism>
<dbReference type="AlphaFoldDB" id="A0A0M0JF55"/>
<proteinExistence type="predicted"/>
<feature type="compositionally biased region" description="Low complexity" evidence="5">
    <location>
        <begin position="320"/>
        <end position="336"/>
    </location>
</feature>
<evidence type="ECO:0000256" key="1">
    <source>
        <dbReference type="ARBA" id="ARBA00001946"/>
    </source>
</evidence>
<dbReference type="InterPro" id="IPR055295">
    <property type="entry name" value="NUDT22/NUDT9-like"/>
</dbReference>
<feature type="region of interest" description="Disordered" evidence="5">
    <location>
        <begin position="147"/>
        <end position="166"/>
    </location>
</feature>
<accession>A0A0M0JF55</accession>
<protein>
    <submittedName>
        <fullName evidence="6">Nucleoside diphosphate-linked moiety x motif 22</fullName>
    </submittedName>
</protein>
<sequence length="353" mass="37348">MADEPYSLLMSPPDDANAIQLASIKVTFTSTANRKSQAADEAGIEASWAEAREKQPRLFDKSKFRLASIRWTNGAINIDLGLTSYKDYVGTNRLPVERRTALEADGERLYGDRTAFLSNALGVEAVLETSDGQIVLLRRSTAVTGGHGLYNGPSGHPEPSHAGLEEAPVPTATNAEAVEAASQAAARELFNSVLQEIVEETNVPITALSTPLIIGCMADASGKPDLLFFVRTALDAAGVRAAYAEGASDGWESDKLALETPDVPDGETLADLIKRKEALMSKLNDGTATRDDHRALDATMTEIERRNTESSGSVKRSDTAEGAAPGGASPETGAAALETKVEAPDASTPQTHI</sequence>
<dbReference type="PANTHER" id="PTHR31835">
    <property type="entry name" value="URIDINE DIPHOSPHATE GLUCOSE PYROPHOSPHATASE"/>
    <property type="match status" value="1"/>
</dbReference>
<evidence type="ECO:0000313" key="7">
    <source>
        <dbReference type="Proteomes" id="UP000037460"/>
    </source>
</evidence>
<dbReference type="EMBL" id="JWZX01003043">
    <property type="protein sequence ID" value="KOO24873.1"/>
    <property type="molecule type" value="Genomic_DNA"/>
</dbReference>
<evidence type="ECO:0000256" key="5">
    <source>
        <dbReference type="SAM" id="MobiDB-lite"/>
    </source>
</evidence>
<dbReference type="GO" id="GO:0052751">
    <property type="term" value="F:GDP-mannose hydrolase activity"/>
    <property type="evidence" value="ECO:0007669"/>
    <property type="project" value="TreeGrafter"/>
</dbReference>
<reference evidence="7" key="1">
    <citation type="journal article" date="2015" name="PLoS Genet.">
        <title>Genome Sequence and Transcriptome Analyses of Chrysochromulina tobin: Metabolic Tools for Enhanced Algal Fitness in the Prominent Order Prymnesiales (Haptophyceae).</title>
        <authorList>
            <person name="Hovde B.T."/>
            <person name="Deodato C.R."/>
            <person name="Hunsperger H.M."/>
            <person name="Ryken S.A."/>
            <person name="Yost W."/>
            <person name="Jha R.K."/>
            <person name="Patterson J."/>
            <person name="Monnat R.J. Jr."/>
            <person name="Barlow S.B."/>
            <person name="Starkenburg S.R."/>
            <person name="Cattolico R.A."/>
        </authorList>
    </citation>
    <scope>NUCLEOTIDE SEQUENCE</scope>
    <source>
        <strain evidence="7">CCMP291</strain>
    </source>
</reference>